<dbReference type="Gene3D" id="1.10.1660.10">
    <property type="match status" value="1"/>
</dbReference>
<dbReference type="InterPro" id="IPR009061">
    <property type="entry name" value="DNA-bd_dom_put_sf"/>
</dbReference>
<organism evidence="3 4">
    <name type="scientific">Actinoplanes couchii</name>
    <dbReference type="NCBI Taxonomy" id="403638"/>
    <lineage>
        <taxon>Bacteria</taxon>
        <taxon>Bacillati</taxon>
        <taxon>Actinomycetota</taxon>
        <taxon>Actinomycetes</taxon>
        <taxon>Micromonosporales</taxon>
        <taxon>Micromonosporaceae</taxon>
        <taxon>Actinoplanes</taxon>
    </lineage>
</organism>
<protein>
    <submittedName>
        <fullName evidence="3">MerR family transcriptional regulator</fullName>
    </submittedName>
</protein>
<dbReference type="Pfam" id="PF13411">
    <property type="entry name" value="MerR_1"/>
    <property type="match status" value="1"/>
</dbReference>
<dbReference type="InterPro" id="IPR047057">
    <property type="entry name" value="MerR_fam"/>
</dbReference>
<dbReference type="InterPro" id="IPR000551">
    <property type="entry name" value="MerR-type_HTH_dom"/>
</dbReference>
<name>A0ABQ3XLH5_9ACTN</name>
<reference evidence="3 4" key="1">
    <citation type="submission" date="2021-01" db="EMBL/GenBank/DDBJ databases">
        <title>Whole genome shotgun sequence of Actinoplanes couchii NBRC 106145.</title>
        <authorList>
            <person name="Komaki H."/>
            <person name="Tamura T."/>
        </authorList>
    </citation>
    <scope>NUCLEOTIDE SEQUENCE [LARGE SCALE GENOMIC DNA]</scope>
    <source>
        <strain evidence="3 4">NBRC 106145</strain>
    </source>
</reference>
<dbReference type="PANTHER" id="PTHR30204">
    <property type="entry name" value="REDOX-CYCLING DRUG-SENSING TRANSCRIPTIONAL ACTIVATOR SOXR"/>
    <property type="match status" value="1"/>
</dbReference>
<evidence type="ECO:0000259" key="2">
    <source>
        <dbReference type="PROSITE" id="PS50937"/>
    </source>
</evidence>
<evidence type="ECO:0000313" key="3">
    <source>
        <dbReference type="EMBL" id="GID59369.1"/>
    </source>
</evidence>
<feature type="domain" description="HTH merR-type" evidence="2">
    <location>
        <begin position="12"/>
        <end position="77"/>
    </location>
</feature>
<proteinExistence type="predicted"/>
<dbReference type="PROSITE" id="PS50937">
    <property type="entry name" value="HTH_MERR_2"/>
    <property type="match status" value="1"/>
</dbReference>
<accession>A0ABQ3XLH5</accession>
<dbReference type="RefSeq" id="WP_203805405.1">
    <property type="nucleotide sequence ID" value="NZ_BAAAQE010000117.1"/>
</dbReference>
<sequence>MQTTVDEPLSAGSLARRLGVATTTLRTWHQRYGLGPSEHESGRHRRYTPHDIARLTMMAQLTTRGVPAAEAARRARRESAVRAAERPCDDPGSDAEARGLARAARRMDVLGLREAVSRAVAGRGVVRTWHAVAGPAFQHIDRARCPETRKVIARRLLARSLGEVLAAVPRPPAGTPVQVMLVAADDGRDVAALDALAAALAERGIASAHLGAGLDSAVIAAAITRACPAVLVFWSDAPGPATAGIETAAGGTVVVEAGLGRTCPDLADAMAAVTAVVAG</sequence>
<evidence type="ECO:0000313" key="4">
    <source>
        <dbReference type="Proteomes" id="UP000612282"/>
    </source>
</evidence>
<dbReference type="EMBL" id="BOMG01000096">
    <property type="protein sequence ID" value="GID59369.1"/>
    <property type="molecule type" value="Genomic_DNA"/>
</dbReference>
<dbReference type="SUPFAM" id="SSF46955">
    <property type="entry name" value="Putative DNA-binding domain"/>
    <property type="match status" value="1"/>
</dbReference>
<keyword evidence="4" id="KW-1185">Reference proteome</keyword>
<dbReference type="Proteomes" id="UP000612282">
    <property type="component" value="Unassembled WGS sequence"/>
</dbReference>
<evidence type="ECO:0000256" key="1">
    <source>
        <dbReference type="ARBA" id="ARBA00023125"/>
    </source>
</evidence>
<dbReference type="SMART" id="SM00422">
    <property type="entry name" value="HTH_MERR"/>
    <property type="match status" value="1"/>
</dbReference>
<dbReference type="PANTHER" id="PTHR30204:SF97">
    <property type="entry name" value="MERR FAMILY REGULATORY PROTEIN"/>
    <property type="match status" value="1"/>
</dbReference>
<keyword evidence="1" id="KW-0238">DNA-binding</keyword>
<gene>
    <name evidence="3" type="ORF">Aco03nite_077730</name>
</gene>
<comment type="caution">
    <text evidence="3">The sequence shown here is derived from an EMBL/GenBank/DDBJ whole genome shotgun (WGS) entry which is preliminary data.</text>
</comment>